<reference evidence="2 3" key="1">
    <citation type="submission" date="2019-04" db="EMBL/GenBank/DDBJ databases">
        <title>Friends and foes A comparative genomics studyof 23 Aspergillus species from section Flavi.</title>
        <authorList>
            <consortium name="DOE Joint Genome Institute"/>
            <person name="Kjaerbolling I."/>
            <person name="Vesth T."/>
            <person name="Frisvad J.C."/>
            <person name="Nybo J.L."/>
            <person name="Theobald S."/>
            <person name="Kildgaard S."/>
            <person name="Isbrandt T."/>
            <person name="Kuo A."/>
            <person name="Sato A."/>
            <person name="Lyhne E.K."/>
            <person name="Kogle M.E."/>
            <person name="Wiebenga A."/>
            <person name="Kun R.S."/>
            <person name="Lubbers R.J."/>
            <person name="Makela M.R."/>
            <person name="Barry K."/>
            <person name="Chovatia M."/>
            <person name="Clum A."/>
            <person name="Daum C."/>
            <person name="Haridas S."/>
            <person name="He G."/>
            <person name="LaButti K."/>
            <person name="Lipzen A."/>
            <person name="Mondo S."/>
            <person name="Riley R."/>
            <person name="Salamov A."/>
            <person name="Simmons B.A."/>
            <person name="Magnuson J.K."/>
            <person name="Henrissat B."/>
            <person name="Mortensen U.H."/>
            <person name="Larsen T.O."/>
            <person name="Devries R.P."/>
            <person name="Grigoriev I.V."/>
            <person name="Machida M."/>
            <person name="Baker S.E."/>
            <person name="Andersen M.R."/>
        </authorList>
    </citation>
    <scope>NUCLEOTIDE SEQUENCE [LARGE SCALE GENOMIC DNA]</scope>
    <source>
        <strain evidence="2 3">IBT 29228</strain>
    </source>
</reference>
<dbReference type="EMBL" id="ML736210">
    <property type="protein sequence ID" value="KAE8378257.1"/>
    <property type="molecule type" value="Genomic_DNA"/>
</dbReference>
<evidence type="ECO:0000256" key="1">
    <source>
        <dbReference type="SAM" id="MobiDB-lite"/>
    </source>
</evidence>
<feature type="region of interest" description="Disordered" evidence="1">
    <location>
        <begin position="33"/>
        <end position="61"/>
    </location>
</feature>
<dbReference type="OrthoDB" id="3437411at2759"/>
<evidence type="ECO:0000313" key="2">
    <source>
        <dbReference type="EMBL" id="KAE8378257.1"/>
    </source>
</evidence>
<keyword evidence="3" id="KW-1185">Reference proteome</keyword>
<organism evidence="2 3">
    <name type="scientific">Aspergillus bertholletiae</name>
    <dbReference type="NCBI Taxonomy" id="1226010"/>
    <lineage>
        <taxon>Eukaryota</taxon>
        <taxon>Fungi</taxon>
        <taxon>Dikarya</taxon>
        <taxon>Ascomycota</taxon>
        <taxon>Pezizomycotina</taxon>
        <taxon>Eurotiomycetes</taxon>
        <taxon>Eurotiomycetidae</taxon>
        <taxon>Eurotiales</taxon>
        <taxon>Aspergillaceae</taxon>
        <taxon>Aspergillus</taxon>
        <taxon>Aspergillus subgen. Circumdati</taxon>
    </lineage>
</organism>
<name>A0A5N7B937_9EURO</name>
<proteinExistence type="predicted"/>
<protein>
    <submittedName>
        <fullName evidence="2">Uncharacterized protein</fullName>
    </submittedName>
</protein>
<gene>
    <name evidence="2" type="ORF">BDV26DRAFT_261865</name>
</gene>
<accession>A0A5N7B937</accession>
<dbReference type="Proteomes" id="UP000326198">
    <property type="component" value="Unassembled WGS sequence"/>
</dbReference>
<evidence type="ECO:0000313" key="3">
    <source>
        <dbReference type="Proteomes" id="UP000326198"/>
    </source>
</evidence>
<sequence length="61" mass="6929">MDEKVKAQIAMLVQAKGEKLPTLKTIEGIDTHIPHGRTVEDPDAHPELLWERPNDPSLDFR</sequence>
<dbReference type="AlphaFoldDB" id="A0A5N7B937"/>